<evidence type="ECO:0000313" key="3">
    <source>
        <dbReference type="Proteomes" id="UP000593818"/>
    </source>
</evidence>
<dbReference type="RefSeq" id="WP_193902423.1">
    <property type="nucleotide sequence ID" value="NZ_CP063450.1"/>
</dbReference>
<feature type="domain" description="Bro-N" evidence="1">
    <location>
        <begin position="20"/>
        <end position="114"/>
    </location>
</feature>
<organism evidence="2 3">
    <name type="scientific">Rhodococcus pyridinivorans</name>
    <dbReference type="NCBI Taxonomy" id="103816"/>
    <lineage>
        <taxon>Bacteria</taxon>
        <taxon>Bacillati</taxon>
        <taxon>Actinomycetota</taxon>
        <taxon>Actinomycetes</taxon>
        <taxon>Mycobacteriales</taxon>
        <taxon>Nocardiaceae</taxon>
        <taxon>Rhodococcus</taxon>
    </lineage>
</organism>
<accession>A0A7M2XJS3</accession>
<dbReference type="AlphaFoldDB" id="A0A7M2XJS3"/>
<dbReference type="InterPro" id="IPR003497">
    <property type="entry name" value="BRO_N_domain"/>
</dbReference>
<dbReference type="EMBL" id="CP063450">
    <property type="protein sequence ID" value="QOV97643.1"/>
    <property type="molecule type" value="Genomic_DNA"/>
</dbReference>
<gene>
    <name evidence="2" type="ORF">INP59_17120</name>
</gene>
<evidence type="ECO:0000259" key="1">
    <source>
        <dbReference type="Pfam" id="PF02498"/>
    </source>
</evidence>
<name>A0A7M2XJS3_9NOCA</name>
<protein>
    <submittedName>
        <fullName evidence="2">Phage antirepressor</fullName>
    </submittedName>
</protein>
<sequence>MPREILPTGTDSPQSPFDRVRQVRDDGSEFWSARDLCQIVEYETWRNFAAAIDRAKIACENSGSAAQDHFVGASKVIELGKGGRREVEDFNLSRFAAYLVVMNGDPRKPAIAAAQSYFAIRTRQAEVVETKLADALDVPKRQMEIMQLAQGLIDPRHLEAKARLVLARALGEAPELDPKTTPLYAQTYLEEKGLTRDEIKSMSSVFGKRLKAMYQLERGEDPGQYPLETKAGQVRQVNAYTEADRDLFDRVWTKYYGDAS</sequence>
<reference evidence="2 3" key="1">
    <citation type="submission" date="2020-10" db="EMBL/GenBank/DDBJ databases">
        <title>Whole genome sequence of oil-degrading bacteria Rhodococcus pyridinivorans strain 5Ap.</title>
        <authorList>
            <person name="Akhremchuk A.E."/>
            <person name="Valentovich L.N."/>
            <person name="Charniauskaya M.I."/>
            <person name="Bukliarevich H.A."/>
            <person name="Titok M.A."/>
        </authorList>
    </citation>
    <scope>NUCLEOTIDE SEQUENCE [LARGE SCALE GENOMIC DNA]</scope>
    <source>
        <strain evidence="2 3">5Ap</strain>
    </source>
</reference>
<dbReference type="Proteomes" id="UP000593818">
    <property type="component" value="Chromosome"/>
</dbReference>
<evidence type="ECO:0000313" key="2">
    <source>
        <dbReference type="EMBL" id="QOV97643.1"/>
    </source>
</evidence>
<dbReference type="Pfam" id="PF02498">
    <property type="entry name" value="Bro-N"/>
    <property type="match status" value="1"/>
</dbReference>
<proteinExistence type="predicted"/>
<keyword evidence="3" id="KW-1185">Reference proteome</keyword>